<accession>A0ABM6VZZ7</accession>
<keyword evidence="3" id="KW-1185">Reference proteome</keyword>
<protein>
    <submittedName>
        <fullName evidence="2">Uncharacterized protein</fullName>
    </submittedName>
</protein>
<dbReference type="RefSeq" id="WP_109586180.1">
    <property type="nucleotide sequence ID" value="NZ_CP029477.1"/>
</dbReference>
<keyword evidence="1" id="KW-0812">Transmembrane</keyword>
<reference evidence="2 3" key="1">
    <citation type="submission" date="2018-05" db="EMBL/GenBank/DDBJ databases">
        <title>Reference genomes for bee gut microbiota database.</title>
        <authorList>
            <person name="Ellegaard K.M."/>
        </authorList>
    </citation>
    <scope>NUCLEOTIDE SEQUENCE [LARGE SCALE GENOMIC DNA]</scope>
    <source>
        <strain evidence="2 3">ESL0186</strain>
    </source>
</reference>
<evidence type="ECO:0000256" key="1">
    <source>
        <dbReference type="SAM" id="Phobius"/>
    </source>
</evidence>
<name>A0ABM6VZZ7_9LACO</name>
<proteinExistence type="predicted"/>
<gene>
    <name evidence="2" type="ORF">DKL58_03945</name>
</gene>
<keyword evidence="1" id="KW-0472">Membrane</keyword>
<dbReference type="InterPro" id="IPR024399">
    <property type="entry name" value="DUF2628"/>
</dbReference>
<sequence>MNHSVNFKNPNTGEIKKIGRGSNWAALLFNIFYLIYKKDWKWFVIFFLIDSLIIFTPWNSAFF</sequence>
<keyword evidence="1" id="KW-1133">Transmembrane helix</keyword>
<evidence type="ECO:0000313" key="3">
    <source>
        <dbReference type="Proteomes" id="UP000246036"/>
    </source>
</evidence>
<dbReference type="Proteomes" id="UP000246036">
    <property type="component" value="Chromosome"/>
</dbReference>
<organism evidence="2 3">
    <name type="scientific">Lactobacillus kullabergensis</name>
    <dbReference type="NCBI Taxonomy" id="1218493"/>
    <lineage>
        <taxon>Bacteria</taxon>
        <taxon>Bacillati</taxon>
        <taxon>Bacillota</taxon>
        <taxon>Bacilli</taxon>
        <taxon>Lactobacillales</taxon>
        <taxon>Lactobacillaceae</taxon>
        <taxon>Lactobacillus</taxon>
    </lineage>
</organism>
<evidence type="ECO:0000313" key="2">
    <source>
        <dbReference type="EMBL" id="AWM75166.1"/>
    </source>
</evidence>
<dbReference type="EMBL" id="CP029477">
    <property type="protein sequence ID" value="AWM75166.1"/>
    <property type="molecule type" value="Genomic_DNA"/>
</dbReference>
<dbReference type="Pfam" id="PF10947">
    <property type="entry name" value="DUF2628"/>
    <property type="match status" value="1"/>
</dbReference>
<feature type="transmembrane region" description="Helical" evidence="1">
    <location>
        <begin position="42"/>
        <end position="62"/>
    </location>
</feature>